<evidence type="ECO:0000256" key="1">
    <source>
        <dbReference type="SAM" id="MobiDB-lite"/>
    </source>
</evidence>
<dbReference type="AlphaFoldDB" id="A0A5J4W7L9"/>
<feature type="compositionally biased region" description="Basic and acidic residues" evidence="1">
    <location>
        <begin position="424"/>
        <end position="433"/>
    </location>
</feature>
<feature type="compositionally biased region" description="Basic and acidic residues" evidence="1">
    <location>
        <begin position="712"/>
        <end position="721"/>
    </location>
</feature>
<feature type="compositionally biased region" description="Low complexity" evidence="1">
    <location>
        <begin position="662"/>
        <end position="682"/>
    </location>
</feature>
<feature type="compositionally biased region" description="Low complexity" evidence="1">
    <location>
        <begin position="478"/>
        <end position="490"/>
    </location>
</feature>
<feature type="compositionally biased region" description="Polar residues" evidence="1">
    <location>
        <begin position="122"/>
        <end position="135"/>
    </location>
</feature>
<feature type="compositionally biased region" description="Polar residues" evidence="1">
    <location>
        <begin position="410"/>
        <end position="423"/>
    </location>
</feature>
<feature type="compositionally biased region" description="Low complexity" evidence="1">
    <location>
        <begin position="136"/>
        <end position="145"/>
    </location>
</feature>
<dbReference type="Proteomes" id="UP000324800">
    <property type="component" value="Unassembled WGS sequence"/>
</dbReference>
<feature type="region of interest" description="Disordered" evidence="1">
    <location>
        <begin position="532"/>
        <end position="721"/>
    </location>
</feature>
<protein>
    <submittedName>
        <fullName evidence="2">Uncharacterized protein</fullName>
    </submittedName>
</protein>
<name>A0A5J4W7L9_9EUKA</name>
<dbReference type="EMBL" id="SNRW01003180">
    <property type="protein sequence ID" value="KAA6390563.1"/>
    <property type="molecule type" value="Genomic_DNA"/>
</dbReference>
<accession>A0A5J4W7L9</accession>
<feature type="compositionally biased region" description="Basic and acidic residues" evidence="1">
    <location>
        <begin position="491"/>
        <end position="504"/>
    </location>
</feature>
<feature type="compositionally biased region" description="Basic and acidic residues" evidence="1">
    <location>
        <begin position="532"/>
        <end position="541"/>
    </location>
</feature>
<feature type="region of interest" description="Disordered" evidence="1">
    <location>
        <begin position="196"/>
        <end position="218"/>
    </location>
</feature>
<feature type="region of interest" description="Disordered" evidence="1">
    <location>
        <begin position="399"/>
        <end position="433"/>
    </location>
</feature>
<reference evidence="2 3" key="1">
    <citation type="submission" date="2019-03" db="EMBL/GenBank/DDBJ databases">
        <title>Single cell metagenomics reveals metabolic interactions within the superorganism composed of flagellate Streblomastix strix and complex community of Bacteroidetes bacteria on its surface.</title>
        <authorList>
            <person name="Treitli S.C."/>
            <person name="Kolisko M."/>
            <person name="Husnik F."/>
            <person name="Keeling P."/>
            <person name="Hampl V."/>
        </authorList>
    </citation>
    <scope>NUCLEOTIDE SEQUENCE [LARGE SCALE GENOMIC DNA]</scope>
    <source>
        <strain evidence="2">ST1C</strain>
    </source>
</reference>
<feature type="compositionally biased region" description="Polar residues" evidence="1">
    <location>
        <begin position="38"/>
        <end position="76"/>
    </location>
</feature>
<evidence type="ECO:0000313" key="2">
    <source>
        <dbReference type="EMBL" id="KAA6390563.1"/>
    </source>
</evidence>
<feature type="compositionally biased region" description="Polar residues" evidence="1">
    <location>
        <begin position="88"/>
        <end position="113"/>
    </location>
</feature>
<feature type="compositionally biased region" description="Basic and acidic residues" evidence="1">
    <location>
        <begin position="196"/>
        <end position="208"/>
    </location>
</feature>
<feature type="compositionally biased region" description="Basic and acidic residues" evidence="1">
    <location>
        <begin position="648"/>
        <end position="659"/>
    </location>
</feature>
<feature type="compositionally biased region" description="Basic and acidic residues" evidence="1">
    <location>
        <begin position="598"/>
        <end position="638"/>
    </location>
</feature>
<feature type="compositionally biased region" description="Polar residues" evidence="1">
    <location>
        <begin position="701"/>
        <end position="711"/>
    </location>
</feature>
<evidence type="ECO:0000313" key="3">
    <source>
        <dbReference type="Proteomes" id="UP000324800"/>
    </source>
</evidence>
<feature type="compositionally biased region" description="Basic and acidic residues" evidence="1">
    <location>
        <begin position="7"/>
        <end position="27"/>
    </location>
</feature>
<organism evidence="2 3">
    <name type="scientific">Streblomastix strix</name>
    <dbReference type="NCBI Taxonomy" id="222440"/>
    <lineage>
        <taxon>Eukaryota</taxon>
        <taxon>Metamonada</taxon>
        <taxon>Preaxostyla</taxon>
        <taxon>Oxymonadida</taxon>
        <taxon>Streblomastigidae</taxon>
        <taxon>Streblomastix</taxon>
    </lineage>
</organism>
<feature type="compositionally biased region" description="Basic and acidic residues" evidence="1">
    <location>
        <begin position="571"/>
        <end position="591"/>
    </location>
</feature>
<gene>
    <name evidence="2" type="ORF">EZS28_013913</name>
</gene>
<feature type="compositionally biased region" description="Acidic residues" evidence="1">
    <location>
        <begin position="557"/>
        <end position="570"/>
    </location>
</feature>
<feature type="region of interest" description="Disordered" evidence="1">
    <location>
        <begin position="291"/>
        <end position="317"/>
    </location>
</feature>
<comment type="caution">
    <text evidence="2">The sequence shown here is derived from an EMBL/GenBank/DDBJ whole genome shotgun (WGS) entry which is preliminary data.</text>
</comment>
<feature type="region of interest" description="Disordered" evidence="1">
    <location>
        <begin position="470"/>
        <end position="515"/>
    </location>
</feature>
<sequence>MDFINELETRRNKSSETQDTFDHKGDENESFGFITPSRVLQQSIKSNRSNWQNDDQMSSSSKDSLHTNSQNESPTLLITPDQHENKQGDNQQQQNASFRINEDGSITSATDSEVTMIEIDNRSVSSELNDNETQNSSISQRQSISTPLQHNNEESNDNESSGDRESNNISEFSQQQQIKEQKYELLRRYKELKTQKDAITKQQAERAERRRRKQQPASVRLKEQLLVETKLPLRLLAMFKMEDEEKQAKENWRFIRAIRRKNSMTKNCRRYDPTPSEKDQPALLFNAQGGQLQSSNSEVNNQLNPKNAQSPQISTSPYSLPSPCPIAPLTLSLSTSASANGLHLARMINEERSGLPSLEQLLNTTCPQWDSEFYQRRVAPEMRRQDTIHSRVAQINNGMNNDGLTGEMNEGQNNSNIGSFSLNSKDEDIDRTSRDQLSDAFSDQGLGDDNDEFVVEDIKREIKLDKHGDVEDEDDNQISYSNKNINNYNKYSKDKQDKSKRIVLDDVDSDDEENKQSDFMIQRKLSGAVIEHDKIGGEQDVHNVGSNEQLQRRNSEDEIELDIDSSEEDESRSNERNKGNWDNKQERKQDSTEDSEEECKGLDDRHSEEEDSFDSIKKMSDEKNTDSDDDDNKSKSESETDSDDIEDAKEKEVQIEKIQCESSSDNSLDNSSDINTSSTSNSKLLTQQPMSDPQFGIGIQDANSDMPSDLTTSEHTDSQQN</sequence>
<feature type="region of interest" description="Disordered" evidence="1">
    <location>
        <begin position="1"/>
        <end position="177"/>
    </location>
</feature>
<proteinExistence type="predicted"/>